<keyword evidence="6 8" id="KW-0704">Schiff base</keyword>
<comment type="similarity">
    <text evidence="8">Belongs to the ThiG family.</text>
</comment>
<evidence type="ECO:0000313" key="10">
    <source>
        <dbReference type="EMBL" id="SMO34625.1"/>
    </source>
</evidence>
<accession>A0A521AIF7</accession>
<comment type="subunit">
    <text evidence="8">Homotetramer. Forms heterodimers with either ThiH or ThiS.</text>
</comment>
<dbReference type="GO" id="GO:0009229">
    <property type="term" value="P:thiamine diphosphate biosynthetic process"/>
    <property type="evidence" value="ECO:0007669"/>
    <property type="project" value="UniProtKB-UniRule"/>
</dbReference>
<comment type="subcellular location">
    <subcellularLocation>
        <location evidence="8">Cytoplasm</location>
    </subcellularLocation>
</comment>
<feature type="binding site" evidence="8">
    <location>
        <begin position="185"/>
        <end position="186"/>
    </location>
    <ligand>
        <name>1-deoxy-D-xylulose 5-phosphate</name>
        <dbReference type="ChEBI" id="CHEBI:57792"/>
    </ligand>
</feature>
<protein>
    <recommendedName>
        <fullName evidence="3 8">Thiazole synthase</fullName>
        <ecNumber evidence="3 8">2.8.1.10</ecNumber>
    </recommendedName>
</protein>
<evidence type="ECO:0000256" key="8">
    <source>
        <dbReference type="HAMAP-Rule" id="MF_00443"/>
    </source>
</evidence>
<dbReference type="PANTHER" id="PTHR34266:SF2">
    <property type="entry name" value="THIAZOLE SYNTHASE"/>
    <property type="match status" value="1"/>
</dbReference>
<dbReference type="PANTHER" id="PTHR34266">
    <property type="entry name" value="THIAZOLE SYNTHASE"/>
    <property type="match status" value="1"/>
</dbReference>
<dbReference type="InterPro" id="IPR013785">
    <property type="entry name" value="Aldolase_TIM"/>
</dbReference>
<feature type="binding site" evidence="8">
    <location>
        <position position="159"/>
    </location>
    <ligand>
        <name>1-deoxy-D-xylulose 5-phosphate</name>
        <dbReference type="ChEBI" id="CHEBI:57792"/>
    </ligand>
</feature>
<evidence type="ECO:0000313" key="11">
    <source>
        <dbReference type="Proteomes" id="UP000317593"/>
    </source>
</evidence>
<dbReference type="GO" id="GO:1990107">
    <property type="term" value="F:thiazole synthase activity"/>
    <property type="evidence" value="ECO:0007669"/>
    <property type="project" value="UniProtKB-EC"/>
</dbReference>
<feature type="domain" description="Thiazole synthase ThiG" evidence="9">
    <location>
        <begin position="5"/>
        <end position="250"/>
    </location>
</feature>
<keyword evidence="4 8" id="KW-0808">Transferase</keyword>
<dbReference type="EMBL" id="FXTH01000001">
    <property type="protein sequence ID" value="SMO34625.1"/>
    <property type="molecule type" value="Genomic_DNA"/>
</dbReference>
<dbReference type="GO" id="GO:0005737">
    <property type="term" value="C:cytoplasm"/>
    <property type="evidence" value="ECO:0007669"/>
    <property type="project" value="UniProtKB-SubCell"/>
</dbReference>
<gene>
    <name evidence="8" type="primary">thiG</name>
    <name evidence="10" type="ORF">SAMN06265218_101144</name>
</gene>
<dbReference type="RefSeq" id="WP_142712617.1">
    <property type="nucleotide sequence ID" value="NZ_FXTH01000001.1"/>
</dbReference>
<organism evidence="10 11">
    <name type="scientific">Fodinibius sediminis</name>
    <dbReference type="NCBI Taxonomy" id="1214077"/>
    <lineage>
        <taxon>Bacteria</taxon>
        <taxon>Pseudomonadati</taxon>
        <taxon>Balneolota</taxon>
        <taxon>Balneolia</taxon>
        <taxon>Balneolales</taxon>
        <taxon>Balneolaceae</taxon>
        <taxon>Fodinibius</taxon>
    </lineage>
</organism>
<evidence type="ECO:0000256" key="3">
    <source>
        <dbReference type="ARBA" id="ARBA00011960"/>
    </source>
</evidence>
<feature type="active site" description="Schiff-base intermediate with DXP" evidence="8">
    <location>
        <position position="98"/>
    </location>
</feature>
<comment type="catalytic activity">
    <reaction evidence="7 8">
        <text>[ThiS sulfur-carrier protein]-C-terminal-Gly-aminoethanethioate + 2-iminoacetate + 1-deoxy-D-xylulose 5-phosphate = [ThiS sulfur-carrier protein]-C-terminal Gly-Gly + 2-[(2R,5Z)-2-carboxy-4-methylthiazol-5(2H)-ylidene]ethyl phosphate + 2 H2O + H(+)</text>
        <dbReference type="Rhea" id="RHEA:26297"/>
        <dbReference type="Rhea" id="RHEA-COMP:12909"/>
        <dbReference type="Rhea" id="RHEA-COMP:19908"/>
        <dbReference type="ChEBI" id="CHEBI:15377"/>
        <dbReference type="ChEBI" id="CHEBI:15378"/>
        <dbReference type="ChEBI" id="CHEBI:57792"/>
        <dbReference type="ChEBI" id="CHEBI:62899"/>
        <dbReference type="ChEBI" id="CHEBI:77846"/>
        <dbReference type="ChEBI" id="CHEBI:90778"/>
        <dbReference type="ChEBI" id="CHEBI:232372"/>
        <dbReference type="EC" id="2.8.1.10"/>
    </reaction>
</comment>
<evidence type="ECO:0000256" key="7">
    <source>
        <dbReference type="ARBA" id="ARBA00049897"/>
    </source>
</evidence>
<sequence>MSALTIADQAFTSRLIVGSARFPDPKTMRDSLRASGAEMVTVAIRRANLTGKDGEDILSYLKEDNFFLLPNTAGCYTAKEAVTTARLAREALGTNWIKLEVIGDDETLFPDVPELLKAAEQLLLDDFIVLPYTNDDPITCRKLSDMGCAAVMPLGAPIGSGMGIRNPYNLRIIREQVDVPVIVDAGVGTASDAAIAMELGMDAVLMNSAISQARHPVQMAGAMRKAIEAGRAAFEAGRMPRRLYASASSPMGGRIEVSGTDE</sequence>
<dbReference type="CDD" id="cd04728">
    <property type="entry name" value="ThiG"/>
    <property type="match status" value="1"/>
</dbReference>
<comment type="function">
    <text evidence="1 8">Catalyzes the rearrangement of 1-deoxy-D-xylulose 5-phosphate (DXP) to produce the thiazole phosphate moiety of thiamine. Sulfur is provided by the thiocarboxylate moiety of the carrier protein ThiS. In vitro, sulfur can be provided by H(2)S.</text>
</comment>
<dbReference type="InterPro" id="IPR033983">
    <property type="entry name" value="Thiazole_synthase_ThiG"/>
</dbReference>
<dbReference type="SUPFAM" id="SSF110399">
    <property type="entry name" value="ThiG-like"/>
    <property type="match status" value="1"/>
</dbReference>
<evidence type="ECO:0000259" key="9">
    <source>
        <dbReference type="Pfam" id="PF05690"/>
    </source>
</evidence>
<dbReference type="HAMAP" id="MF_00443">
    <property type="entry name" value="ThiG"/>
    <property type="match status" value="1"/>
</dbReference>
<comment type="pathway">
    <text evidence="2 8">Cofactor biosynthesis; thiamine diphosphate biosynthesis.</text>
</comment>
<dbReference type="Proteomes" id="UP000317593">
    <property type="component" value="Unassembled WGS sequence"/>
</dbReference>
<evidence type="ECO:0000256" key="1">
    <source>
        <dbReference type="ARBA" id="ARBA00002834"/>
    </source>
</evidence>
<evidence type="ECO:0000256" key="4">
    <source>
        <dbReference type="ARBA" id="ARBA00022679"/>
    </source>
</evidence>
<name>A0A521AIF7_9BACT</name>
<dbReference type="OrthoDB" id="9805935at2"/>
<feature type="binding site" evidence="8">
    <location>
        <begin position="207"/>
        <end position="208"/>
    </location>
    <ligand>
        <name>1-deoxy-D-xylulose 5-phosphate</name>
        <dbReference type="ChEBI" id="CHEBI:57792"/>
    </ligand>
</feature>
<keyword evidence="8" id="KW-0963">Cytoplasm</keyword>
<proteinExistence type="inferred from homology"/>
<dbReference type="AlphaFoldDB" id="A0A521AIF7"/>
<evidence type="ECO:0000256" key="5">
    <source>
        <dbReference type="ARBA" id="ARBA00022977"/>
    </source>
</evidence>
<evidence type="ECO:0000256" key="6">
    <source>
        <dbReference type="ARBA" id="ARBA00023270"/>
    </source>
</evidence>
<dbReference type="Gene3D" id="3.20.20.70">
    <property type="entry name" value="Aldolase class I"/>
    <property type="match status" value="1"/>
</dbReference>
<dbReference type="EC" id="2.8.1.10" evidence="3 8"/>
<dbReference type="UniPathway" id="UPA00060"/>
<reference evidence="10 11" key="1">
    <citation type="submission" date="2017-05" db="EMBL/GenBank/DDBJ databases">
        <authorList>
            <person name="Varghese N."/>
            <person name="Submissions S."/>
        </authorList>
    </citation>
    <scope>NUCLEOTIDE SEQUENCE [LARGE SCALE GENOMIC DNA]</scope>
    <source>
        <strain evidence="10 11">DSM 21194</strain>
    </source>
</reference>
<evidence type="ECO:0000256" key="2">
    <source>
        <dbReference type="ARBA" id="ARBA00004948"/>
    </source>
</evidence>
<dbReference type="InterPro" id="IPR008867">
    <property type="entry name" value="ThiG"/>
</dbReference>
<keyword evidence="5 8" id="KW-0784">Thiamine biosynthesis</keyword>
<dbReference type="Pfam" id="PF05690">
    <property type="entry name" value="ThiG"/>
    <property type="match status" value="1"/>
</dbReference>
<keyword evidence="11" id="KW-1185">Reference proteome</keyword>